<accession>A0A0V0GKW3</accession>
<proteinExistence type="predicted"/>
<reference evidence="1" key="1">
    <citation type="submission" date="2015-12" db="EMBL/GenBank/DDBJ databases">
        <title>Gene expression during late stages of embryo sac development: a critical building block for successful pollen-pistil interactions.</title>
        <authorList>
            <person name="Liu Y."/>
            <person name="Joly V."/>
            <person name="Sabar M."/>
            <person name="Matton D.P."/>
        </authorList>
    </citation>
    <scope>NUCLEOTIDE SEQUENCE</scope>
</reference>
<protein>
    <submittedName>
        <fullName evidence="1">Putative ovule protein</fullName>
    </submittedName>
</protein>
<evidence type="ECO:0000313" key="1">
    <source>
        <dbReference type="EMBL" id="JAP08849.1"/>
    </source>
</evidence>
<dbReference type="EMBL" id="GEDG01036155">
    <property type="protein sequence ID" value="JAP08849.1"/>
    <property type="molecule type" value="Transcribed_RNA"/>
</dbReference>
<name>A0A0V0GKW3_SOLCH</name>
<sequence length="71" mass="8265">MLEVYLGSIRDLLAPRPSSQKYTASRWSLPYLVLPYKGGCNLMMIHNEFHGIIWLTLLQQSKYSNKFNMIS</sequence>
<dbReference type="AlphaFoldDB" id="A0A0V0GKW3"/>
<organism evidence="1">
    <name type="scientific">Solanum chacoense</name>
    <name type="common">Chaco potato</name>
    <dbReference type="NCBI Taxonomy" id="4108"/>
    <lineage>
        <taxon>Eukaryota</taxon>
        <taxon>Viridiplantae</taxon>
        <taxon>Streptophyta</taxon>
        <taxon>Embryophyta</taxon>
        <taxon>Tracheophyta</taxon>
        <taxon>Spermatophyta</taxon>
        <taxon>Magnoliopsida</taxon>
        <taxon>eudicotyledons</taxon>
        <taxon>Gunneridae</taxon>
        <taxon>Pentapetalae</taxon>
        <taxon>asterids</taxon>
        <taxon>lamiids</taxon>
        <taxon>Solanales</taxon>
        <taxon>Solanaceae</taxon>
        <taxon>Solanoideae</taxon>
        <taxon>Solaneae</taxon>
        <taxon>Solanum</taxon>
    </lineage>
</organism>